<keyword evidence="1" id="KW-0812">Transmembrane</keyword>
<evidence type="ECO:0000256" key="1">
    <source>
        <dbReference type="SAM" id="Phobius"/>
    </source>
</evidence>
<reference evidence="3" key="1">
    <citation type="submission" date="2015-01" db="EMBL/GenBank/DDBJ databases">
        <authorList>
            <person name="Manzoor Shahid"/>
            <person name="Zubair Saima"/>
        </authorList>
    </citation>
    <scope>NUCLEOTIDE SEQUENCE [LARGE SCALE GENOMIC DNA]</scope>
    <source>
        <strain evidence="3">Sp3</strain>
    </source>
</reference>
<accession>A0A0B7MQA9</accession>
<name>A0A0B7MQA9_9FIRM</name>
<dbReference type="NCBIfam" id="NF033218">
    <property type="entry name" value="anchor_AmaP"/>
    <property type="match status" value="1"/>
</dbReference>
<keyword evidence="1" id="KW-0472">Membrane</keyword>
<dbReference type="OrthoDB" id="1679795at2"/>
<dbReference type="PROSITE" id="PS51257">
    <property type="entry name" value="PROKAR_LIPOPROTEIN"/>
    <property type="match status" value="1"/>
</dbReference>
<keyword evidence="3" id="KW-1185">Reference proteome</keyword>
<keyword evidence="1" id="KW-1133">Transmembrane helix</keyword>
<feature type="transmembrane region" description="Helical" evidence="1">
    <location>
        <begin position="47"/>
        <end position="65"/>
    </location>
</feature>
<dbReference type="Proteomes" id="UP000046155">
    <property type="component" value="Unassembled WGS sequence"/>
</dbReference>
<gene>
    <name evidence="2" type="ORF">SSCH_630020</name>
</gene>
<dbReference type="RefSeq" id="WP_044665738.1">
    <property type="nucleotide sequence ID" value="NZ_CDRZ01000262.1"/>
</dbReference>
<evidence type="ECO:0000313" key="3">
    <source>
        <dbReference type="Proteomes" id="UP000046155"/>
    </source>
</evidence>
<protein>
    <recommendedName>
        <fullName evidence="4">Alkaline shock response membrane anchor protein AmaP</fullName>
    </recommendedName>
</protein>
<feature type="transmembrane region" description="Helical" evidence="1">
    <location>
        <begin position="5"/>
        <end position="27"/>
    </location>
</feature>
<organism evidence="2 3">
    <name type="scientific">Syntrophaceticus schinkii</name>
    <dbReference type="NCBI Taxonomy" id="499207"/>
    <lineage>
        <taxon>Bacteria</taxon>
        <taxon>Bacillati</taxon>
        <taxon>Bacillota</taxon>
        <taxon>Clostridia</taxon>
        <taxon>Thermoanaerobacterales</taxon>
        <taxon>Thermoanaerobacterales Family III. Incertae Sedis</taxon>
        <taxon>Syntrophaceticus</taxon>
    </lineage>
</organism>
<dbReference type="AlphaFoldDB" id="A0A0B7MQA9"/>
<proteinExistence type="predicted"/>
<evidence type="ECO:0000313" key="2">
    <source>
        <dbReference type="EMBL" id="CEO89882.1"/>
    </source>
</evidence>
<sequence>MRKQLFFLIIFALIIIFISGCALAVALDWIQPLDQVNTFLAVSGNRWGTAVGSAFLLLLALWALVTAIRVPRERDVVIHESGLGSVEIAAAALESLIRRAARDVRDVREVKPVLRTDQDGLVVMLHMNVNPDANLPDISRDVQEIVQEHLEKKAGVQVSKVQVLIQSVAADIRPRVE</sequence>
<evidence type="ECO:0008006" key="4">
    <source>
        <dbReference type="Google" id="ProtNLM"/>
    </source>
</evidence>
<dbReference type="EMBL" id="CDRZ01000262">
    <property type="protein sequence ID" value="CEO89882.1"/>
    <property type="molecule type" value="Genomic_DNA"/>
</dbReference>